<comment type="caution">
    <text evidence="1">The sequence shown here is derived from an EMBL/GenBank/DDBJ whole genome shotgun (WGS) entry which is preliminary data.</text>
</comment>
<organism evidence="1 2">
    <name type="scientific">Dovyalis caffra</name>
    <dbReference type="NCBI Taxonomy" id="77055"/>
    <lineage>
        <taxon>Eukaryota</taxon>
        <taxon>Viridiplantae</taxon>
        <taxon>Streptophyta</taxon>
        <taxon>Embryophyta</taxon>
        <taxon>Tracheophyta</taxon>
        <taxon>Spermatophyta</taxon>
        <taxon>Magnoliopsida</taxon>
        <taxon>eudicotyledons</taxon>
        <taxon>Gunneridae</taxon>
        <taxon>Pentapetalae</taxon>
        <taxon>rosids</taxon>
        <taxon>fabids</taxon>
        <taxon>Malpighiales</taxon>
        <taxon>Salicaceae</taxon>
        <taxon>Flacourtieae</taxon>
        <taxon>Dovyalis</taxon>
    </lineage>
</organism>
<dbReference type="AlphaFoldDB" id="A0AAV1RBU8"/>
<evidence type="ECO:0000313" key="2">
    <source>
        <dbReference type="Proteomes" id="UP001314170"/>
    </source>
</evidence>
<sequence>MADTTPTIVKKSQSHPYVDGTGEASLSIIATLIVGKEGDERVRDGYHPKNTSTCWTISDSLTDLNRLVRRSSGCLPLVGSSASQVLAVTSILPEWMVKRQKTWQISSYVKITACICNRVLNVVETRKSKVTEMKDVESSLYLKPSRAEQELACMKGRAVSPLVKRRESFRYTVMGPTPKKLSSTVDNAQPRYHYCSSCNSSRDVRITITGAVQKSLLA</sequence>
<name>A0AAV1RBU8_9ROSI</name>
<proteinExistence type="predicted"/>
<keyword evidence="2" id="KW-1185">Reference proteome</keyword>
<accession>A0AAV1RBU8</accession>
<dbReference type="EMBL" id="CAWUPB010000913">
    <property type="protein sequence ID" value="CAK7333019.1"/>
    <property type="molecule type" value="Genomic_DNA"/>
</dbReference>
<dbReference type="Proteomes" id="UP001314170">
    <property type="component" value="Unassembled WGS sequence"/>
</dbReference>
<gene>
    <name evidence="1" type="ORF">DCAF_LOCUS9275</name>
</gene>
<reference evidence="1 2" key="1">
    <citation type="submission" date="2024-01" db="EMBL/GenBank/DDBJ databases">
        <authorList>
            <person name="Waweru B."/>
        </authorList>
    </citation>
    <scope>NUCLEOTIDE SEQUENCE [LARGE SCALE GENOMIC DNA]</scope>
</reference>
<protein>
    <submittedName>
        <fullName evidence="1">Uncharacterized protein</fullName>
    </submittedName>
</protein>
<evidence type="ECO:0000313" key="1">
    <source>
        <dbReference type="EMBL" id="CAK7333019.1"/>
    </source>
</evidence>